<dbReference type="Pfam" id="PF12704">
    <property type="entry name" value="MacB_PCD"/>
    <property type="match status" value="2"/>
</dbReference>
<evidence type="ECO:0000256" key="6">
    <source>
        <dbReference type="SAM" id="Phobius"/>
    </source>
</evidence>
<feature type="transmembrane region" description="Helical" evidence="6">
    <location>
        <begin position="381"/>
        <end position="400"/>
    </location>
</feature>
<evidence type="ECO:0000256" key="1">
    <source>
        <dbReference type="ARBA" id="ARBA00004651"/>
    </source>
</evidence>
<comment type="subcellular location">
    <subcellularLocation>
        <location evidence="1">Cell membrane</location>
        <topology evidence="1">Multi-pass membrane protein</topology>
    </subcellularLocation>
</comment>
<dbReference type="GO" id="GO:0005886">
    <property type="term" value="C:plasma membrane"/>
    <property type="evidence" value="ECO:0007669"/>
    <property type="project" value="UniProtKB-SubCell"/>
</dbReference>
<feature type="domain" description="ABC3 transporter permease C-terminal" evidence="7">
    <location>
        <begin position="688"/>
        <end position="796"/>
    </location>
</feature>
<dbReference type="PATRIC" id="fig|1339352.3.peg.3412"/>
<accession>A0A069S9F9</accession>
<dbReference type="PANTHER" id="PTHR30572">
    <property type="entry name" value="MEMBRANE COMPONENT OF TRANSPORTER-RELATED"/>
    <property type="match status" value="1"/>
</dbReference>
<dbReference type="Proteomes" id="UP000027661">
    <property type="component" value="Unassembled WGS sequence"/>
</dbReference>
<dbReference type="InterPro" id="IPR003838">
    <property type="entry name" value="ABC3_permease_C"/>
</dbReference>
<evidence type="ECO:0000259" key="7">
    <source>
        <dbReference type="Pfam" id="PF02687"/>
    </source>
</evidence>
<evidence type="ECO:0000259" key="8">
    <source>
        <dbReference type="Pfam" id="PF12704"/>
    </source>
</evidence>
<evidence type="ECO:0000313" key="9">
    <source>
        <dbReference type="EMBL" id="KDS46767.1"/>
    </source>
</evidence>
<dbReference type="EMBL" id="JNHM01000116">
    <property type="protein sequence ID" value="KDS46767.1"/>
    <property type="molecule type" value="Genomic_DNA"/>
</dbReference>
<proteinExistence type="predicted"/>
<evidence type="ECO:0000313" key="10">
    <source>
        <dbReference type="Proteomes" id="UP000027661"/>
    </source>
</evidence>
<name>A0A069S9F9_PHOVU</name>
<keyword evidence="4 6" id="KW-1133">Transmembrane helix</keyword>
<sequence length="807" mass="91913">MIIQNYWNSVWRNLMKRKGFSFINIFGLAVGMASALLIFTYVAFEFSFDKMHSKSERIYRVQSTFHEGEVLTDDWATSSFGYGSAMQENLAGIEDYTRVGCIIQPEQLVKYGELCLRENGIAYADPGFFRLFDFELLKGDRASCLSMPCQVVITERIARKYFRDEDPVGKILIFNSNMGKVSCEVTGVMKEMPSNSHIHYNFLLSYATLPKWVQEYWYKHEAYTYVLLDSPERKEEIERAFPQLAEKYKTEEALKNKTWGVRLEPLEKIHLNPQLGYEAELKGNHSAIIALIFGAIAILIIAWINYINLTVARSMERAKEVGVRRVVGAFPKQLVGQFLFEAFVMNLIAFIIALGLIELLLPSFNQLVGRTITFSVWFTEYWGGGVLLLFIVGIYISGYYPARALLRKKPIVLLKGKFQNSRSGENTRKILVIVQYTASMILLCSTLIVFAQLSYMRRQSLGVKTDQILVIKFPGPTEGMKTKMESMRRAIKKLPLASKVTCSGAVPGEEVAMFLSNHRAHDALKQNRLYEMLSCDPDYIDAYGLEVVAGRGFSEEYGDDVNKLVINETAARMLGYVDNDDAIGEEIAVETLGEPMQVIGVVKDYHQQALNKGYTGVMLFHKDKIDWIPQRYISVVMKPGDPSELVSQIGEIWNNYFADSSFDYFFLDQFYDRQYRQDEAFGVLMGGFTGLAIFISCLGLWVLVMFSCAVRTKEMGIRKVLGASRWNLFYQLGKGFFIPIIIAILIALPVAWGSMNAWLAHYPFRTELKVWFFLLPVVLMLLISFLTVAGQTIKVVYSKPARSLKYE</sequence>
<feature type="domain" description="MacB-like periplasmic core" evidence="8">
    <location>
        <begin position="466"/>
        <end position="643"/>
    </location>
</feature>
<dbReference type="InterPro" id="IPR050250">
    <property type="entry name" value="Macrolide_Exporter_MacB"/>
</dbReference>
<feature type="transmembrane region" description="Helical" evidence="6">
    <location>
        <begin position="338"/>
        <end position="361"/>
    </location>
</feature>
<feature type="transmembrane region" description="Helical" evidence="6">
    <location>
        <begin position="430"/>
        <end position="451"/>
    </location>
</feature>
<dbReference type="Pfam" id="PF02687">
    <property type="entry name" value="FtsX"/>
    <property type="match status" value="2"/>
</dbReference>
<feature type="transmembrane region" description="Helical" evidence="6">
    <location>
        <begin position="680"/>
        <end position="707"/>
    </location>
</feature>
<reference evidence="9 10" key="1">
    <citation type="submission" date="2014-04" db="EMBL/GenBank/DDBJ databases">
        <authorList>
            <person name="Sears C."/>
            <person name="Carroll K."/>
            <person name="Sack B.R."/>
            <person name="Qadri F."/>
            <person name="Myers L.L."/>
            <person name="Chung G.-T."/>
            <person name="Escheverria P."/>
            <person name="Fraser C.M."/>
            <person name="Sadzewicz L."/>
            <person name="Shefchek K.A."/>
            <person name="Tallon L."/>
            <person name="Das S.P."/>
            <person name="Daugherty S."/>
            <person name="Mongodin E.F."/>
        </authorList>
    </citation>
    <scope>NUCLEOTIDE SEQUENCE [LARGE SCALE GENOMIC DNA]</scope>
    <source>
        <strain evidence="9 10">3975 RP4</strain>
    </source>
</reference>
<evidence type="ECO:0000256" key="4">
    <source>
        <dbReference type="ARBA" id="ARBA00022989"/>
    </source>
</evidence>
<evidence type="ECO:0000256" key="5">
    <source>
        <dbReference type="ARBA" id="ARBA00023136"/>
    </source>
</evidence>
<organism evidence="9 10">
    <name type="scientific">Phocaeicola vulgatus str. 3975 RP4</name>
    <dbReference type="NCBI Taxonomy" id="1339352"/>
    <lineage>
        <taxon>Bacteria</taxon>
        <taxon>Pseudomonadati</taxon>
        <taxon>Bacteroidota</taxon>
        <taxon>Bacteroidia</taxon>
        <taxon>Bacteroidales</taxon>
        <taxon>Bacteroidaceae</taxon>
        <taxon>Phocaeicola</taxon>
    </lineage>
</organism>
<keyword evidence="2" id="KW-1003">Cell membrane</keyword>
<gene>
    <name evidence="9" type="ORF">M099_3620</name>
</gene>
<dbReference type="PANTHER" id="PTHR30572:SF18">
    <property type="entry name" value="ABC-TYPE MACROLIDE FAMILY EXPORT SYSTEM PERMEASE COMPONENT 2"/>
    <property type="match status" value="1"/>
</dbReference>
<comment type="caution">
    <text evidence="9">The sequence shown here is derived from an EMBL/GenBank/DDBJ whole genome shotgun (WGS) entry which is preliminary data.</text>
</comment>
<feature type="transmembrane region" description="Helical" evidence="6">
    <location>
        <begin position="772"/>
        <end position="797"/>
    </location>
</feature>
<feature type="domain" description="MacB-like periplasmic core" evidence="8">
    <location>
        <begin position="21"/>
        <end position="242"/>
    </location>
</feature>
<dbReference type="RefSeq" id="WP_005842429.1">
    <property type="nucleotide sequence ID" value="NZ_JNHM01000116.1"/>
</dbReference>
<dbReference type="AlphaFoldDB" id="A0A069S9F9"/>
<evidence type="ECO:0000256" key="3">
    <source>
        <dbReference type="ARBA" id="ARBA00022692"/>
    </source>
</evidence>
<evidence type="ECO:0000256" key="2">
    <source>
        <dbReference type="ARBA" id="ARBA00022475"/>
    </source>
</evidence>
<feature type="transmembrane region" description="Helical" evidence="6">
    <location>
        <begin position="21"/>
        <end position="44"/>
    </location>
</feature>
<feature type="transmembrane region" description="Helical" evidence="6">
    <location>
        <begin position="728"/>
        <end position="752"/>
    </location>
</feature>
<dbReference type="GO" id="GO:0022857">
    <property type="term" value="F:transmembrane transporter activity"/>
    <property type="evidence" value="ECO:0007669"/>
    <property type="project" value="TreeGrafter"/>
</dbReference>
<dbReference type="InterPro" id="IPR025857">
    <property type="entry name" value="MacB_PCD"/>
</dbReference>
<keyword evidence="5 6" id="KW-0472">Membrane</keyword>
<protein>
    <submittedName>
        <fullName evidence="9">FtsX-like permease family protein</fullName>
    </submittedName>
</protein>
<feature type="transmembrane region" description="Helical" evidence="6">
    <location>
        <begin position="287"/>
        <end position="309"/>
    </location>
</feature>
<feature type="domain" description="ABC3 transporter permease C-terminal" evidence="7">
    <location>
        <begin position="293"/>
        <end position="410"/>
    </location>
</feature>
<keyword evidence="3 6" id="KW-0812">Transmembrane</keyword>
<dbReference type="GeneID" id="5304483"/>